<accession>A0A1I0SX90</accession>
<gene>
    <name evidence="2" type="ORF">SAMN05444374_10343</name>
</gene>
<proteinExistence type="predicted"/>
<feature type="compositionally biased region" description="Basic and acidic residues" evidence="1">
    <location>
        <begin position="39"/>
        <end position="58"/>
    </location>
</feature>
<feature type="compositionally biased region" description="Basic and acidic residues" evidence="1">
    <location>
        <begin position="67"/>
        <end position="85"/>
    </location>
</feature>
<dbReference type="EMBL" id="FOJN01000003">
    <property type="protein sequence ID" value="SFA44119.1"/>
    <property type="molecule type" value="Genomic_DNA"/>
</dbReference>
<feature type="region of interest" description="Disordered" evidence="1">
    <location>
        <begin position="21"/>
        <end position="85"/>
    </location>
</feature>
<evidence type="ECO:0000313" key="2">
    <source>
        <dbReference type="EMBL" id="SFA44119.1"/>
    </source>
</evidence>
<dbReference type="AlphaFoldDB" id="A0A1I0SX90"/>
<evidence type="ECO:0000313" key="3">
    <source>
        <dbReference type="Proteomes" id="UP000182054"/>
    </source>
</evidence>
<reference evidence="2 3" key="1">
    <citation type="submission" date="2016-10" db="EMBL/GenBank/DDBJ databases">
        <authorList>
            <person name="de Groot N.N."/>
        </authorList>
    </citation>
    <scope>NUCLEOTIDE SEQUENCE [LARGE SCALE GENOMIC DNA]</scope>
    <source>
        <strain evidence="2 3">DSM 44908</strain>
    </source>
</reference>
<protein>
    <submittedName>
        <fullName evidence="2">Uncharacterized protein</fullName>
    </submittedName>
</protein>
<organism evidence="2 3">
    <name type="scientific">Rhodococcoides kroppenstedtii</name>
    <dbReference type="NCBI Taxonomy" id="293050"/>
    <lineage>
        <taxon>Bacteria</taxon>
        <taxon>Bacillati</taxon>
        <taxon>Actinomycetota</taxon>
        <taxon>Actinomycetes</taxon>
        <taxon>Mycobacteriales</taxon>
        <taxon>Nocardiaceae</taxon>
        <taxon>Rhodococcoides</taxon>
    </lineage>
</organism>
<evidence type="ECO:0000256" key="1">
    <source>
        <dbReference type="SAM" id="MobiDB-lite"/>
    </source>
</evidence>
<name>A0A1I0SX90_9NOCA</name>
<sequence>MSDHAIPLELRRHRVAGITAVARGESDAPARVVRSHDRHRADGSVGDHHGGPAADGHRVGSGGDASAADHETGEHEGRRSDVTRSHDAYFFGAGGACSSVTNC</sequence>
<dbReference type="Proteomes" id="UP000182054">
    <property type="component" value="Unassembled WGS sequence"/>
</dbReference>